<dbReference type="CDD" id="cd01960">
    <property type="entry name" value="nsLTP1"/>
    <property type="match status" value="1"/>
</dbReference>
<evidence type="ECO:0000256" key="3">
    <source>
        <dbReference type="ARBA" id="ARBA00023121"/>
    </source>
</evidence>
<dbReference type="RefSeq" id="XP_016490998.1">
    <property type="nucleotide sequence ID" value="XM_016635512.1"/>
</dbReference>
<evidence type="ECO:0000256" key="1">
    <source>
        <dbReference type="ARBA" id="ARBA00009748"/>
    </source>
</evidence>
<sequence>MKVEKMENVAILMIVILTMVKFMVQPGQATITCGEVETSLAPCITYLTQDVQPYPACCNGVRNLKGMALTVTDQRTVCICLKNAAKRYSNLKEDAAQTLPQKCGVKLDFPISRSFNCELIS</sequence>
<accession>A0A1S4BQC5</accession>
<feature type="chain" id="PRO_5010321121" description="Non-specific lipid-transfer protein" evidence="5">
    <location>
        <begin position="30"/>
        <end position="121"/>
    </location>
</feature>
<proteinExistence type="inferred from homology"/>
<dbReference type="GO" id="GO:0006869">
    <property type="term" value="P:lipid transport"/>
    <property type="evidence" value="ECO:0007669"/>
    <property type="project" value="InterPro"/>
</dbReference>
<dbReference type="PROSITE" id="PS00597">
    <property type="entry name" value="PLANT_LTP"/>
    <property type="match status" value="1"/>
</dbReference>
<dbReference type="InterPro" id="IPR016140">
    <property type="entry name" value="Bifunc_inhib/LTP/seed_store"/>
</dbReference>
<keyword evidence="5" id="KW-0732">Signal</keyword>
<protein>
    <recommendedName>
        <fullName evidence="4">Non-specific lipid-transfer protein</fullName>
    </recommendedName>
</protein>
<organism evidence="7">
    <name type="scientific">Nicotiana tabacum</name>
    <name type="common">Common tobacco</name>
    <dbReference type="NCBI Taxonomy" id="4097"/>
    <lineage>
        <taxon>Eukaryota</taxon>
        <taxon>Viridiplantae</taxon>
        <taxon>Streptophyta</taxon>
        <taxon>Embryophyta</taxon>
        <taxon>Tracheophyta</taxon>
        <taxon>Spermatophyta</taxon>
        <taxon>Magnoliopsida</taxon>
        <taxon>eudicotyledons</taxon>
        <taxon>Gunneridae</taxon>
        <taxon>Pentapetalae</taxon>
        <taxon>asterids</taxon>
        <taxon>lamiids</taxon>
        <taxon>Solanales</taxon>
        <taxon>Solanaceae</taxon>
        <taxon>Nicotianoideae</taxon>
        <taxon>Nicotianeae</taxon>
        <taxon>Nicotiana</taxon>
    </lineage>
</organism>
<dbReference type="PRINTS" id="PR00382">
    <property type="entry name" value="LIPIDTRNSFER"/>
</dbReference>
<dbReference type="SUPFAM" id="SSF47699">
    <property type="entry name" value="Bifunctional inhibitor/lipid-transfer protein/seed storage 2S albumin"/>
    <property type="match status" value="1"/>
</dbReference>
<gene>
    <name evidence="7" type="primary">LOC107810710</name>
</gene>
<feature type="signal peptide" evidence="5">
    <location>
        <begin position="1"/>
        <end position="29"/>
    </location>
</feature>
<keyword evidence="3 4" id="KW-0446">Lipid-binding</keyword>
<dbReference type="SMART" id="SM00499">
    <property type="entry name" value="AAI"/>
    <property type="match status" value="1"/>
</dbReference>
<evidence type="ECO:0000259" key="6">
    <source>
        <dbReference type="SMART" id="SM00499"/>
    </source>
</evidence>
<dbReference type="STRING" id="4097.A0A1S4BQC5"/>
<feature type="domain" description="Bifunctional inhibitor/plant lipid transfer protein/seed storage helical" evidence="6">
    <location>
        <begin position="33"/>
        <end position="117"/>
    </location>
</feature>
<dbReference type="PANTHER" id="PTHR33076">
    <property type="entry name" value="NON-SPECIFIC LIPID-TRANSFER PROTEIN 2-RELATED"/>
    <property type="match status" value="1"/>
</dbReference>
<evidence type="ECO:0000256" key="5">
    <source>
        <dbReference type="SAM" id="SignalP"/>
    </source>
</evidence>
<evidence type="ECO:0000256" key="2">
    <source>
        <dbReference type="ARBA" id="ARBA00022448"/>
    </source>
</evidence>
<dbReference type="Gene3D" id="1.10.110.10">
    <property type="entry name" value="Plant lipid-transfer and hydrophobic proteins"/>
    <property type="match status" value="1"/>
</dbReference>
<comment type="similarity">
    <text evidence="1 4">Belongs to the plant LTP family.</text>
</comment>
<dbReference type="Pfam" id="PF00234">
    <property type="entry name" value="Tryp_alpha_amyl"/>
    <property type="match status" value="1"/>
</dbReference>
<comment type="function">
    <text evidence="4">Plant non-specific lipid-transfer proteins transfer phospholipids as well as galactolipids across membranes. May play a role in wax or cutin deposition in the cell walls of expanding epidermal cells and certain secretory tissues.</text>
</comment>
<dbReference type="PaxDb" id="4097-A0A1S4BQC5"/>
<dbReference type="SMR" id="A0A1S4BQC5"/>
<dbReference type="GO" id="GO:0008289">
    <property type="term" value="F:lipid binding"/>
    <property type="evidence" value="ECO:0007669"/>
    <property type="project" value="UniProtKB-KW"/>
</dbReference>
<evidence type="ECO:0000313" key="7">
    <source>
        <dbReference type="RefSeq" id="XP_016490998.1"/>
    </source>
</evidence>
<keyword evidence="2 4" id="KW-0813">Transport</keyword>
<name>A0A1S4BQC5_TOBAC</name>
<evidence type="ECO:0000256" key="4">
    <source>
        <dbReference type="RuleBase" id="RU000628"/>
    </source>
</evidence>
<dbReference type="OMA" id="MAITIMS"/>
<dbReference type="InterPro" id="IPR000528">
    <property type="entry name" value="Plant_nsLTP"/>
</dbReference>
<reference evidence="7" key="1">
    <citation type="submission" date="2025-08" db="UniProtKB">
        <authorList>
            <consortium name="RefSeq"/>
        </authorList>
    </citation>
    <scope>IDENTIFICATION</scope>
</reference>
<dbReference type="KEGG" id="nta:107810710"/>
<dbReference type="AlphaFoldDB" id="A0A1S4BQC5"/>
<dbReference type="InterPro" id="IPR036312">
    <property type="entry name" value="Bifun_inhib/LTP/seed_sf"/>
</dbReference>
<dbReference type="OrthoDB" id="649864at2759"/>